<keyword evidence="5" id="KW-0539">Nucleus</keyword>
<evidence type="ECO:0000256" key="4">
    <source>
        <dbReference type="ARBA" id="ARBA00023163"/>
    </source>
</evidence>
<organism evidence="7 8">
    <name type="scientific">Caerostris extrusa</name>
    <name type="common">Bark spider</name>
    <name type="synonym">Caerostris bankana</name>
    <dbReference type="NCBI Taxonomy" id="172846"/>
    <lineage>
        <taxon>Eukaryota</taxon>
        <taxon>Metazoa</taxon>
        <taxon>Ecdysozoa</taxon>
        <taxon>Arthropoda</taxon>
        <taxon>Chelicerata</taxon>
        <taxon>Arachnida</taxon>
        <taxon>Araneae</taxon>
        <taxon>Araneomorphae</taxon>
        <taxon>Entelegynae</taxon>
        <taxon>Araneoidea</taxon>
        <taxon>Araneidae</taxon>
        <taxon>Caerostris</taxon>
    </lineage>
</organism>
<evidence type="ECO:0000256" key="3">
    <source>
        <dbReference type="ARBA" id="ARBA00023125"/>
    </source>
</evidence>
<keyword evidence="3" id="KW-0238">DNA-binding</keyword>
<keyword evidence="8" id="KW-1185">Reference proteome</keyword>
<proteinExistence type="predicted"/>
<dbReference type="AlphaFoldDB" id="A0AAV4TY66"/>
<reference evidence="7 8" key="1">
    <citation type="submission" date="2021-06" db="EMBL/GenBank/DDBJ databases">
        <title>Caerostris extrusa draft genome.</title>
        <authorList>
            <person name="Kono N."/>
            <person name="Arakawa K."/>
        </authorList>
    </citation>
    <scope>NUCLEOTIDE SEQUENCE [LARGE SCALE GENOMIC DNA]</scope>
</reference>
<dbReference type="GO" id="GO:0046983">
    <property type="term" value="F:protein dimerization activity"/>
    <property type="evidence" value="ECO:0007669"/>
    <property type="project" value="InterPro"/>
</dbReference>
<dbReference type="InterPro" id="IPR036638">
    <property type="entry name" value="HLH_DNA-bd_sf"/>
</dbReference>
<accession>A0AAV4TY66</accession>
<evidence type="ECO:0000313" key="8">
    <source>
        <dbReference type="Proteomes" id="UP001054945"/>
    </source>
</evidence>
<protein>
    <submittedName>
        <fullName evidence="7">Transcription factor E3</fullName>
    </submittedName>
</protein>
<dbReference type="GO" id="GO:0000981">
    <property type="term" value="F:DNA-binding transcription factor activity, RNA polymerase II-specific"/>
    <property type="evidence" value="ECO:0007669"/>
    <property type="project" value="TreeGrafter"/>
</dbReference>
<dbReference type="Proteomes" id="UP001054945">
    <property type="component" value="Unassembled WGS sequence"/>
</dbReference>
<evidence type="ECO:0000256" key="2">
    <source>
        <dbReference type="ARBA" id="ARBA00023015"/>
    </source>
</evidence>
<evidence type="ECO:0000256" key="6">
    <source>
        <dbReference type="SAM" id="MobiDB-lite"/>
    </source>
</evidence>
<dbReference type="GO" id="GO:0000978">
    <property type="term" value="F:RNA polymerase II cis-regulatory region sequence-specific DNA binding"/>
    <property type="evidence" value="ECO:0007669"/>
    <property type="project" value="TreeGrafter"/>
</dbReference>
<dbReference type="PANTHER" id="PTHR45776:SF2">
    <property type="entry name" value="MIP04163P"/>
    <property type="match status" value="1"/>
</dbReference>
<dbReference type="EMBL" id="BPLR01011928">
    <property type="protein sequence ID" value="GIY50027.1"/>
    <property type="molecule type" value="Genomic_DNA"/>
</dbReference>
<evidence type="ECO:0000256" key="1">
    <source>
        <dbReference type="ARBA" id="ARBA00004123"/>
    </source>
</evidence>
<comment type="subcellular location">
    <subcellularLocation>
        <location evidence="1">Nucleus</location>
    </subcellularLocation>
</comment>
<evidence type="ECO:0000256" key="5">
    <source>
        <dbReference type="ARBA" id="ARBA00023242"/>
    </source>
</evidence>
<gene>
    <name evidence="7" type="primary">Tfe3</name>
    <name evidence="7" type="ORF">CEXT_502761</name>
</gene>
<sequence>MISMARTPEDEGIPSLVKNRLIEMARQQYQIVIKQTTGQVRPTNLKEDTGDEVSKHMESAMESDASYSTFSTESNSADEEISSAEKIRIVLPTTTVNEKSSIKKVFLQKHCISLNALTKDRQKKDNHNMKLGTLLPRQNDPYYELVRDIRHNKGTILRASVAYLRCLKRDVARLPDMEQKQLLLELQNKTLLHKVQELENKLQDRGVTIHTPTETLPLEETTITFKTEPGSVFLSEKNGATPPTSPSSNGNSPSHKNYDELIGEDGLLNTNEALLCTSQDPLLSSSQVYYMTY</sequence>
<keyword evidence="2" id="KW-0805">Transcription regulation</keyword>
<comment type="caution">
    <text evidence="7">The sequence shown here is derived from an EMBL/GenBank/DDBJ whole genome shotgun (WGS) entry which is preliminary data.</text>
</comment>
<feature type="region of interest" description="Disordered" evidence="6">
    <location>
        <begin position="233"/>
        <end position="260"/>
    </location>
</feature>
<dbReference type="GO" id="GO:0005634">
    <property type="term" value="C:nucleus"/>
    <property type="evidence" value="ECO:0007669"/>
    <property type="project" value="UniProtKB-SubCell"/>
</dbReference>
<dbReference type="PANTHER" id="PTHR45776">
    <property type="entry name" value="MIP04163P"/>
    <property type="match status" value="1"/>
</dbReference>
<dbReference type="Gene3D" id="4.10.280.10">
    <property type="entry name" value="Helix-loop-helix DNA-binding domain"/>
    <property type="match status" value="1"/>
</dbReference>
<keyword evidence="4" id="KW-0804">Transcription</keyword>
<evidence type="ECO:0000313" key="7">
    <source>
        <dbReference type="EMBL" id="GIY50027.1"/>
    </source>
</evidence>
<name>A0AAV4TY66_CAEEX</name>